<keyword evidence="4" id="KW-1185">Reference proteome</keyword>
<name>A0A1I4V8U3_9GAMM</name>
<dbReference type="PANTHER" id="PTHR35272:SF3">
    <property type="entry name" value="THIOL:DISULFIDE INTERCHANGE PROTEIN DSBC"/>
    <property type="match status" value="1"/>
</dbReference>
<dbReference type="PROSITE" id="PS51352">
    <property type="entry name" value="THIOREDOXIN_2"/>
    <property type="match status" value="1"/>
</dbReference>
<organism evidence="3 4">
    <name type="scientific">Izhakiella capsodis</name>
    <dbReference type="NCBI Taxonomy" id="1367852"/>
    <lineage>
        <taxon>Bacteria</taxon>
        <taxon>Pseudomonadati</taxon>
        <taxon>Pseudomonadota</taxon>
        <taxon>Gammaproteobacteria</taxon>
        <taxon>Enterobacterales</taxon>
        <taxon>Erwiniaceae</taxon>
        <taxon>Izhakiella</taxon>
    </lineage>
</organism>
<evidence type="ECO:0000256" key="1">
    <source>
        <dbReference type="SAM" id="SignalP"/>
    </source>
</evidence>
<evidence type="ECO:0000313" key="3">
    <source>
        <dbReference type="EMBL" id="SFM97578.1"/>
    </source>
</evidence>
<evidence type="ECO:0000259" key="2">
    <source>
        <dbReference type="PROSITE" id="PS51352"/>
    </source>
</evidence>
<gene>
    <name evidence="3" type="ORF">SAMN05216516_101615</name>
</gene>
<feature type="chain" id="PRO_5017365002" evidence="1">
    <location>
        <begin position="24"/>
        <end position="264"/>
    </location>
</feature>
<dbReference type="STRING" id="1367852.SAMN05216516_101615"/>
<dbReference type="Pfam" id="PF13462">
    <property type="entry name" value="Thioredoxin_4"/>
    <property type="match status" value="1"/>
</dbReference>
<keyword evidence="3" id="KW-0413">Isomerase</keyword>
<keyword evidence="1" id="KW-0732">Signal</keyword>
<dbReference type="Proteomes" id="UP000242222">
    <property type="component" value="Unassembled WGS sequence"/>
</dbReference>
<dbReference type="InterPro" id="IPR013766">
    <property type="entry name" value="Thioredoxin_domain"/>
</dbReference>
<dbReference type="Gene3D" id="3.40.30.10">
    <property type="entry name" value="Glutaredoxin"/>
    <property type="match status" value="1"/>
</dbReference>
<dbReference type="InterPro" id="IPR041205">
    <property type="entry name" value="ScsC_N"/>
</dbReference>
<proteinExistence type="predicted"/>
<accession>A0A1I4V8U3</accession>
<dbReference type="SUPFAM" id="SSF52833">
    <property type="entry name" value="Thioredoxin-like"/>
    <property type="match status" value="1"/>
</dbReference>
<dbReference type="PANTHER" id="PTHR35272">
    <property type="entry name" value="THIOL:DISULFIDE INTERCHANGE PROTEIN DSBC-RELATED"/>
    <property type="match status" value="1"/>
</dbReference>
<protein>
    <submittedName>
        <fullName evidence="3">Protein-disulfide isomerase</fullName>
    </submittedName>
</protein>
<feature type="signal peptide" evidence="1">
    <location>
        <begin position="1"/>
        <end position="23"/>
    </location>
</feature>
<dbReference type="Pfam" id="PF18312">
    <property type="entry name" value="ScsC_N"/>
    <property type="match status" value="1"/>
</dbReference>
<dbReference type="GO" id="GO:0016853">
    <property type="term" value="F:isomerase activity"/>
    <property type="evidence" value="ECO:0007669"/>
    <property type="project" value="UniProtKB-KW"/>
</dbReference>
<dbReference type="EMBL" id="FOVC01000001">
    <property type="protein sequence ID" value="SFM97578.1"/>
    <property type="molecule type" value="Genomic_DNA"/>
</dbReference>
<sequence>MKMNNILAVMMATGVMLSGQATAADKSAATFTSAQEARIGEVARDYLLAHPEILVEVSQKLQAQQEEEQQQAMTAAVIKNQAALLMDKGTPSYGPADAKVTVVEFFDYQCIYCAHLAPALEKVIKANPNVRFVFKEFPIFGQRWPASLKAAKTGLQIWKQKGADAYLQYHNAIYATGHNEGRLTDSDISKAASAVKFDASKAADVQDTLDAINTLAQQLGFGGTPALVVMPTTGAYANNVTVIPGFTSSAALQAAINKAAGAKE</sequence>
<dbReference type="AlphaFoldDB" id="A0A1I4V8U3"/>
<dbReference type="InterPro" id="IPR012336">
    <property type="entry name" value="Thioredoxin-like_fold"/>
</dbReference>
<reference evidence="4" key="1">
    <citation type="submission" date="2016-10" db="EMBL/GenBank/DDBJ databases">
        <authorList>
            <person name="Varghese N."/>
            <person name="Submissions S."/>
        </authorList>
    </citation>
    <scope>NUCLEOTIDE SEQUENCE [LARGE SCALE GENOMIC DNA]</scope>
    <source>
        <strain evidence="4">N6PO6</strain>
    </source>
</reference>
<dbReference type="CDD" id="cd03023">
    <property type="entry name" value="DsbA_Com1_like"/>
    <property type="match status" value="1"/>
</dbReference>
<feature type="domain" description="Thioredoxin" evidence="2">
    <location>
        <begin position="22"/>
        <end position="217"/>
    </location>
</feature>
<evidence type="ECO:0000313" key="4">
    <source>
        <dbReference type="Proteomes" id="UP000242222"/>
    </source>
</evidence>
<dbReference type="InterPro" id="IPR036249">
    <property type="entry name" value="Thioredoxin-like_sf"/>
</dbReference>
<dbReference type="InterPro" id="IPR051470">
    <property type="entry name" value="Thiol:disulfide_interchange"/>
</dbReference>